<sequence length="273" mass="29693">MDSFFKAAVCDLDKLLDDFELTSEELEGNPVFLKPTVYSPFSTGTSENFSVPESSPSEESRAMCEEAVICSEINSDTIEGLASPESDRSVVSAEGIIIDGTLSDESSSPPGITTSRRRTISQFHRSHITASGSPQDHDGYCPGYDELSEPPPYPGEATTATVECDDWKKDDDAELGNEQPAWMPDAEAPNCINCAQKFTFTRRRHHCRACGKVYCGVCCNKKSKLKYLQKEARVCVICFDSIQRACLCSGAGPLGSDRPLKGSLMAVVESDVS</sequence>
<accession>A0AAV2IS36</accession>
<dbReference type="GO" id="GO:0008270">
    <property type="term" value="F:zinc ion binding"/>
    <property type="evidence" value="ECO:0007669"/>
    <property type="project" value="UniProtKB-KW"/>
</dbReference>
<dbReference type="CDD" id="cd15729">
    <property type="entry name" value="FYVE_endofin"/>
    <property type="match status" value="1"/>
</dbReference>
<dbReference type="FunFam" id="3.30.40.10:FF:000084">
    <property type="entry name" value="Zinc finger, FYVE domain-containing 9b"/>
    <property type="match status" value="1"/>
</dbReference>
<dbReference type="InterPro" id="IPR017455">
    <property type="entry name" value="Znf_FYVE-rel"/>
</dbReference>
<dbReference type="AlphaFoldDB" id="A0AAV2IS36"/>
<dbReference type="InterPro" id="IPR011011">
    <property type="entry name" value="Znf_FYVE_PHD"/>
</dbReference>
<dbReference type="Gene3D" id="3.30.40.10">
    <property type="entry name" value="Zinc/RING finger domain, C3HC4 (zinc finger)"/>
    <property type="match status" value="1"/>
</dbReference>
<dbReference type="SUPFAM" id="SSF57903">
    <property type="entry name" value="FYVE/PHD zinc finger"/>
    <property type="match status" value="1"/>
</dbReference>
<dbReference type="GO" id="GO:0031901">
    <property type="term" value="C:early endosome membrane"/>
    <property type="evidence" value="ECO:0007669"/>
    <property type="project" value="TreeGrafter"/>
</dbReference>
<evidence type="ECO:0000256" key="3">
    <source>
        <dbReference type="ARBA" id="ARBA00022833"/>
    </source>
</evidence>
<keyword evidence="7" id="KW-1185">Reference proteome</keyword>
<dbReference type="GO" id="GO:0016197">
    <property type="term" value="P:endosomal transport"/>
    <property type="evidence" value="ECO:0007669"/>
    <property type="project" value="TreeGrafter"/>
</dbReference>
<dbReference type="PROSITE" id="PS50178">
    <property type="entry name" value="ZF_FYVE"/>
    <property type="match status" value="1"/>
</dbReference>
<evidence type="ECO:0000313" key="7">
    <source>
        <dbReference type="Proteomes" id="UP001497482"/>
    </source>
</evidence>
<evidence type="ECO:0000256" key="2">
    <source>
        <dbReference type="ARBA" id="ARBA00022771"/>
    </source>
</evidence>
<evidence type="ECO:0000256" key="1">
    <source>
        <dbReference type="ARBA" id="ARBA00022723"/>
    </source>
</evidence>
<feature type="domain" description="FYVE-type" evidence="5">
    <location>
        <begin position="185"/>
        <end position="243"/>
    </location>
</feature>
<evidence type="ECO:0000313" key="6">
    <source>
        <dbReference type="EMBL" id="CAL1568003.1"/>
    </source>
</evidence>
<dbReference type="PANTHER" id="PTHR46319:SF1">
    <property type="entry name" value="ZINC FINGER FYVE DOMAIN-CONTAINING PROTEIN 16"/>
    <property type="match status" value="1"/>
</dbReference>
<reference evidence="6 7" key="1">
    <citation type="submission" date="2024-04" db="EMBL/GenBank/DDBJ databases">
        <authorList>
            <person name="Waldvogel A.-M."/>
            <person name="Schoenle A."/>
        </authorList>
    </citation>
    <scope>NUCLEOTIDE SEQUENCE [LARGE SCALE GENOMIC DNA]</scope>
</reference>
<name>A0AAV2IS36_KNICA</name>
<dbReference type="PANTHER" id="PTHR46319">
    <property type="entry name" value="ZINC FINGER FYVE DOMAIN-CONTAINING PROTEIN"/>
    <property type="match status" value="1"/>
</dbReference>
<evidence type="ECO:0000259" key="5">
    <source>
        <dbReference type="PROSITE" id="PS50178"/>
    </source>
</evidence>
<organism evidence="6 7">
    <name type="scientific">Knipowitschia caucasica</name>
    <name type="common">Caucasian dwarf goby</name>
    <name type="synonym">Pomatoschistus caucasicus</name>
    <dbReference type="NCBI Taxonomy" id="637954"/>
    <lineage>
        <taxon>Eukaryota</taxon>
        <taxon>Metazoa</taxon>
        <taxon>Chordata</taxon>
        <taxon>Craniata</taxon>
        <taxon>Vertebrata</taxon>
        <taxon>Euteleostomi</taxon>
        <taxon>Actinopterygii</taxon>
        <taxon>Neopterygii</taxon>
        <taxon>Teleostei</taxon>
        <taxon>Neoteleostei</taxon>
        <taxon>Acanthomorphata</taxon>
        <taxon>Gobiaria</taxon>
        <taxon>Gobiiformes</taxon>
        <taxon>Gobioidei</taxon>
        <taxon>Gobiidae</taxon>
        <taxon>Gobiinae</taxon>
        <taxon>Knipowitschia</taxon>
    </lineage>
</organism>
<dbReference type="SMART" id="SM00064">
    <property type="entry name" value="FYVE"/>
    <property type="match status" value="1"/>
</dbReference>
<keyword evidence="2 4" id="KW-0863">Zinc-finger</keyword>
<evidence type="ECO:0000256" key="4">
    <source>
        <dbReference type="PROSITE-ProRule" id="PRU00091"/>
    </source>
</evidence>
<dbReference type="InterPro" id="IPR013083">
    <property type="entry name" value="Znf_RING/FYVE/PHD"/>
</dbReference>
<proteinExistence type="predicted"/>
<dbReference type="Proteomes" id="UP001497482">
    <property type="component" value="Chromosome 1"/>
</dbReference>
<gene>
    <name evidence="6" type="ORF">KC01_LOCUS710</name>
</gene>
<dbReference type="EMBL" id="OZ035823">
    <property type="protein sequence ID" value="CAL1568003.1"/>
    <property type="molecule type" value="Genomic_DNA"/>
</dbReference>
<dbReference type="Pfam" id="PF01363">
    <property type="entry name" value="FYVE"/>
    <property type="match status" value="1"/>
</dbReference>
<keyword evidence="1" id="KW-0479">Metal-binding</keyword>
<keyword evidence="3" id="KW-0862">Zinc</keyword>
<protein>
    <recommendedName>
        <fullName evidence="5">FYVE-type domain-containing protein</fullName>
    </recommendedName>
</protein>
<dbReference type="InterPro" id="IPR000306">
    <property type="entry name" value="Znf_FYVE"/>
</dbReference>